<dbReference type="SUPFAM" id="SSF52096">
    <property type="entry name" value="ClpP/crotonase"/>
    <property type="match status" value="1"/>
</dbReference>
<evidence type="ECO:0000256" key="3">
    <source>
        <dbReference type="ARBA" id="ARBA00022832"/>
    </source>
</evidence>
<dbReference type="GO" id="GO:0051750">
    <property type="term" value="F:delta(3,5)-delta(2,4)-dienoyl-CoA isomerase activity"/>
    <property type="evidence" value="ECO:0007669"/>
    <property type="project" value="TreeGrafter"/>
</dbReference>
<evidence type="ECO:0008006" key="8">
    <source>
        <dbReference type="Google" id="ProtNLM"/>
    </source>
</evidence>
<dbReference type="Gene3D" id="1.10.12.10">
    <property type="entry name" value="Lyase 2-enoyl-coa Hydratase, Chain A, domain 2"/>
    <property type="match status" value="1"/>
</dbReference>
<reference evidence="7" key="2">
    <citation type="submission" date="2015-01" db="EMBL/GenBank/DDBJ databases">
        <title>Evolutionary Origins and Diversification of the Mycorrhizal Mutualists.</title>
        <authorList>
            <consortium name="DOE Joint Genome Institute"/>
            <consortium name="Mycorrhizal Genomics Consortium"/>
            <person name="Kohler A."/>
            <person name="Kuo A."/>
            <person name="Nagy L.G."/>
            <person name="Floudas D."/>
            <person name="Copeland A."/>
            <person name="Barry K.W."/>
            <person name="Cichocki N."/>
            <person name="Veneault-Fourrey C."/>
            <person name="LaButti K."/>
            <person name="Lindquist E.A."/>
            <person name="Lipzen A."/>
            <person name="Lundell T."/>
            <person name="Morin E."/>
            <person name="Murat C."/>
            <person name="Riley R."/>
            <person name="Ohm R."/>
            <person name="Sun H."/>
            <person name="Tunlid A."/>
            <person name="Henrissat B."/>
            <person name="Grigoriev I.V."/>
            <person name="Hibbett D.S."/>
            <person name="Martin F."/>
        </authorList>
    </citation>
    <scope>NUCLEOTIDE SEQUENCE [LARGE SCALE GENOMIC DNA]</scope>
    <source>
        <strain evidence="7">441</strain>
    </source>
</reference>
<dbReference type="FunFam" id="1.10.12.10:FF:000004">
    <property type="entry name" value="Delta3,5-delta2,4-dienoyl-CoA isomerase"/>
    <property type="match status" value="1"/>
</dbReference>
<dbReference type="UniPathway" id="UPA00659"/>
<dbReference type="AlphaFoldDB" id="A0A0D0A6Z4"/>
<accession>A0A0D0A6Z4</accession>
<protein>
    <recommendedName>
        <fullName evidence="8">Enoyl-CoA hydratase</fullName>
    </recommendedName>
</protein>
<keyword evidence="5" id="KW-0413">Isomerase</keyword>
<dbReference type="Gene3D" id="3.90.226.10">
    <property type="entry name" value="2-enoyl-CoA Hydratase, Chain A, domain 1"/>
    <property type="match status" value="1"/>
</dbReference>
<dbReference type="PANTHER" id="PTHR43149:SF1">
    <property type="entry name" value="DELTA(3,5)-DELTA(2,4)-DIENOYL-COA ISOMERASE, MITOCHONDRIAL"/>
    <property type="match status" value="1"/>
</dbReference>
<dbReference type="InterPro" id="IPR045002">
    <property type="entry name" value="Ech1-like"/>
</dbReference>
<evidence type="ECO:0000256" key="2">
    <source>
        <dbReference type="ARBA" id="ARBA00005254"/>
    </source>
</evidence>
<comment type="similarity">
    <text evidence="2">Belongs to the enoyl-CoA hydratase/isomerase family.</text>
</comment>
<dbReference type="EMBL" id="KN833694">
    <property type="protein sequence ID" value="KIK27828.1"/>
    <property type="molecule type" value="Genomic_DNA"/>
</dbReference>
<name>A0A0D0A6Z4_9AGAM</name>
<dbReference type="CDD" id="cd06558">
    <property type="entry name" value="crotonase-like"/>
    <property type="match status" value="1"/>
</dbReference>
<dbReference type="InterPro" id="IPR001753">
    <property type="entry name" value="Enoyl-CoA_hydra/iso"/>
</dbReference>
<dbReference type="Proteomes" id="UP000054018">
    <property type="component" value="Unassembled WGS sequence"/>
</dbReference>
<comment type="pathway">
    <text evidence="1">Lipid metabolism; fatty acid beta-oxidation.</text>
</comment>
<dbReference type="Pfam" id="PF00378">
    <property type="entry name" value="ECH_1"/>
    <property type="match status" value="1"/>
</dbReference>
<evidence type="ECO:0000256" key="1">
    <source>
        <dbReference type="ARBA" id="ARBA00005005"/>
    </source>
</evidence>
<dbReference type="GO" id="GO:0005739">
    <property type="term" value="C:mitochondrion"/>
    <property type="evidence" value="ECO:0007669"/>
    <property type="project" value="TreeGrafter"/>
</dbReference>
<keyword evidence="3" id="KW-0276">Fatty acid metabolism</keyword>
<dbReference type="PANTHER" id="PTHR43149">
    <property type="entry name" value="ENOYL-COA HYDRATASE"/>
    <property type="match status" value="1"/>
</dbReference>
<keyword evidence="7" id="KW-1185">Reference proteome</keyword>
<reference evidence="6 7" key="1">
    <citation type="submission" date="2014-04" db="EMBL/GenBank/DDBJ databases">
        <authorList>
            <consortium name="DOE Joint Genome Institute"/>
            <person name="Kuo A."/>
            <person name="Kohler A."/>
            <person name="Costa M.D."/>
            <person name="Nagy L.G."/>
            <person name="Floudas D."/>
            <person name="Copeland A."/>
            <person name="Barry K.W."/>
            <person name="Cichocki N."/>
            <person name="Veneault-Fourrey C."/>
            <person name="LaButti K."/>
            <person name="Lindquist E.A."/>
            <person name="Lipzen A."/>
            <person name="Lundell T."/>
            <person name="Morin E."/>
            <person name="Murat C."/>
            <person name="Sun H."/>
            <person name="Tunlid A."/>
            <person name="Henrissat B."/>
            <person name="Grigoriev I.V."/>
            <person name="Hibbett D.S."/>
            <person name="Martin F."/>
            <person name="Nordberg H.P."/>
            <person name="Cantor M.N."/>
            <person name="Hua S.X."/>
        </authorList>
    </citation>
    <scope>NUCLEOTIDE SEQUENCE [LARGE SCALE GENOMIC DNA]</scope>
    <source>
        <strain evidence="6 7">441</strain>
    </source>
</reference>
<dbReference type="GO" id="GO:0006635">
    <property type="term" value="P:fatty acid beta-oxidation"/>
    <property type="evidence" value="ECO:0007669"/>
    <property type="project" value="UniProtKB-UniPathway"/>
</dbReference>
<dbReference type="InterPro" id="IPR014748">
    <property type="entry name" value="Enoyl-CoA_hydra_C"/>
</dbReference>
<evidence type="ECO:0000313" key="6">
    <source>
        <dbReference type="EMBL" id="KIK27828.1"/>
    </source>
</evidence>
<proteinExistence type="inferred from homology"/>
<evidence type="ECO:0000256" key="5">
    <source>
        <dbReference type="ARBA" id="ARBA00023235"/>
    </source>
</evidence>
<dbReference type="HOGENOM" id="CLU_009834_7_0_1"/>
<gene>
    <name evidence="6" type="ORF">PISMIDRAFT_142738</name>
</gene>
<evidence type="ECO:0000313" key="7">
    <source>
        <dbReference type="Proteomes" id="UP000054018"/>
    </source>
</evidence>
<dbReference type="OrthoDB" id="14970at2759"/>
<dbReference type="InterPro" id="IPR029045">
    <property type="entry name" value="ClpP/crotonase-like_dom_sf"/>
</dbReference>
<evidence type="ECO:0000256" key="4">
    <source>
        <dbReference type="ARBA" id="ARBA00023098"/>
    </source>
</evidence>
<dbReference type="STRING" id="765257.A0A0D0A6Z4"/>
<organism evidence="6 7">
    <name type="scientific">Pisolithus microcarpus 441</name>
    <dbReference type="NCBI Taxonomy" id="765257"/>
    <lineage>
        <taxon>Eukaryota</taxon>
        <taxon>Fungi</taxon>
        <taxon>Dikarya</taxon>
        <taxon>Basidiomycota</taxon>
        <taxon>Agaricomycotina</taxon>
        <taxon>Agaricomycetes</taxon>
        <taxon>Agaricomycetidae</taxon>
        <taxon>Boletales</taxon>
        <taxon>Sclerodermatineae</taxon>
        <taxon>Pisolithaceae</taxon>
        <taxon>Pisolithus</taxon>
    </lineage>
</organism>
<keyword evidence="4" id="KW-0443">Lipid metabolism</keyword>
<sequence length="293" mass="31997">MSATVKLNFIKVTKPREFVVHVQLAREPVNAFHAEFWQEYAAVFDNMREWYGDVRAVVLSSSLPNVFCAGIDFDDLLDLKKSTSSDAARTAMVLRRYVLAFQAAMSSPERCPVPVIAAVHGVAYGLAVDLIAACDIRYAASNTRFSIKEVDVGLAPDIGTLARLRHISSNASLGAELAYTARTFSAEEAFNLGVVSRVVEGGMDEVVRETLSLAEEVARKSPVAVTGTKHLLIHARNHSVGENLEYTATWNASMLQTEDILKAVLSAKSKSHKDVNFEPLPTVILPPALKPKL</sequence>